<accession>A0A128ER97</accession>
<evidence type="ECO:0000256" key="1">
    <source>
        <dbReference type="SAM" id="Phobius"/>
    </source>
</evidence>
<dbReference type="RefSeq" id="WP_075494548.1">
    <property type="nucleotide sequence ID" value="NZ_CP053844.1"/>
</dbReference>
<keyword evidence="3" id="KW-1185">Reference proteome</keyword>
<proteinExistence type="predicted"/>
<sequence length="189" mass="21396">MAIKDDIKDVQQSIGSEEQFLENIIKSEMFVRKYKKMLIAIFVVLVVVVLGYSLFNYIEDNRFQSAHKAYSELVADPNNQKAKDELKSKDKNLFAIYELRQALDANDTAKIKELASNTALDPILQNIIKFEAGEDSGEMMSAYSAFMKGYTLLKEGKIEAAKSEFAKIPPNSQLSNIARNLRHYNGSKK</sequence>
<keyword evidence="1" id="KW-0812">Transmembrane</keyword>
<reference evidence="2 3" key="1">
    <citation type="submission" date="2016-02" db="EMBL/GenBank/DDBJ databases">
        <authorList>
            <consortium name="Pathogen Informatics"/>
        </authorList>
    </citation>
    <scope>NUCLEOTIDE SEQUENCE [LARGE SCALE GENOMIC DNA]</scope>
    <source>
        <strain evidence="2 3">RC20</strain>
    </source>
</reference>
<feature type="transmembrane region" description="Helical" evidence="1">
    <location>
        <begin position="37"/>
        <end position="55"/>
    </location>
</feature>
<evidence type="ECO:0000313" key="3">
    <source>
        <dbReference type="Proteomes" id="UP000069632"/>
    </source>
</evidence>
<keyword evidence="1" id="KW-0472">Membrane</keyword>
<dbReference type="Proteomes" id="UP000069632">
    <property type="component" value="Unassembled WGS sequence"/>
</dbReference>
<dbReference type="AlphaFoldDB" id="A0A128ER97"/>
<evidence type="ECO:0000313" key="2">
    <source>
        <dbReference type="EMBL" id="CZE47352.1"/>
    </source>
</evidence>
<dbReference type="EMBL" id="FIZP01000003">
    <property type="protein sequence ID" value="CZE47352.1"/>
    <property type="molecule type" value="Genomic_DNA"/>
</dbReference>
<gene>
    <name evidence="2" type="ORF">ERS672216_00837</name>
</gene>
<dbReference type="OrthoDB" id="5334020at2"/>
<organism evidence="2 3">
    <name type="scientific">Campylobacter geochelonis</name>
    <dbReference type="NCBI Taxonomy" id="1780362"/>
    <lineage>
        <taxon>Bacteria</taxon>
        <taxon>Pseudomonadati</taxon>
        <taxon>Campylobacterota</taxon>
        <taxon>Epsilonproteobacteria</taxon>
        <taxon>Campylobacterales</taxon>
        <taxon>Campylobacteraceae</taxon>
        <taxon>Campylobacter</taxon>
    </lineage>
</organism>
<name>A0A128ER97_9BACT</name>
<protein>
    <submittedName>
        <fullName evidence="2">Uncharacterized protein conserved in bacteria</fullName>
    </submittedName>
</protein>
<keyword evidence="1" id="KW-1133">Transmembrane helix</keyword>